<dbReference type="SUPFAM" id="SSF56935">
    <property type="entry name" value="Porins"/>
    <property type="match status" value="1"/>
</dbReference>
<dbReference type="InterPro" id="IPR023997">
    <property type="entry name" value="TonB-dep_OMP_SusC/RagA_CS"/>
</dbReference>
<keyword evidence="4 7" id="KW-0812">Transmembrane</keyword>
<evidence type="ECO:0000313" key="9">
    <source>
        <dbReference type="EMBL" id="CAD0000929.1"/>
    </source>
</evidence>
<comment type="caution">
    <text evidence="9">The sequence shown here is derived from an EMBL/GenBank/DDBJ whole genome shotgun (WGS) entry which is preliminary data.</text>
</comment>
<evidence type="ECO:0000256" key="7">
    <source>
        <dbReference type="PROSITE-ProRule" id="PRU01360"/>
    </source>
</evidence>
<dbReference type="EMBL" id="CAIJDO010000056">
    <property type="protein sequence ID" value="CAD0000929.1"/>
    <property type="molecule type" value="Genomic_DNA"/>
</dbReference>
<keyword evidence="5 7" id="KW-0472">Membrane</keyword>
<dbReference type="InterPro" id="IPR037066">
    <property type="entry name" value="Plug_dom_sf"/>
</dbReference>
<keyword evidence="6 7" id="KW-0998">Cell outer membrane</keyword>
<evidence type="ECO:0000256" key="6">
    <source>
        <dbReference type="ARBA" id="ARBA00023237"/>
    </source>
</evidence>
<keyword evidence="10" id="KW-1185">Reference proteome</keyword>
<dbReference type="InterPro" id="IPR012910">
    <property type="entry name" value="Plug_dom"/>
</dbReference>
<dbReference type="InterPro" id="IPR023996">
    <property type="entry name" value="TonB-dep_OMP_SusC/RagA"/>
</dbReference>
<proteinExistence type="inferred from homology"/>
<dbReference type="AlphaFoldDB" id="A0A6V6YNI8"/>
<dbReference type="InterPro" id="IPR036942">
    <property type="entry name" value="Beta-barrel_TonB_sf"/>
</dbReference>
<dbReference type="SUPFAM" id="SSF49464">
    <property type="entry name" value="Carboxypeptidase regulatory domain-like"/>
    <property type="match status" value="1"/>
</dbReference>
<dbReference type="NCBIfam" id="TIGR04057">
    <property type="entry name" value="SusC_RagA_signa"/>
    <property type="match status" value="1"/>
</dbReference>
<evidence type="ECO:0000256" key="4">
    <source>
        <dbReference type="ARBA" id="ARBA00022692"/>
    </source>
</evidence>
<dbReference type="Gene3D" id="2.40.170.20">
    <property type="entry name" value="TonB-dependent receptor, beta-barrel domain"/>
    <property type="match status" value="1"/>
</dbReference>
<dbReference type="Pfam" id="PF07715">
    <property type="entry name" value="Plug"/>
    <property type="match status" value="1"/>
</dbReference>
<dbReference type="NCBIfam" id="TIGR04056">
    <property type="entry name" value="OMP_RagA_SusC"/>
    <property type="match status" value="1"/>
</dbReference>
<evidence type="ECO:0000256" key="1">
    <source>
        <dbReference type="ARBA" id="ARBA00004571"/>
    </source>
</evidence>
<evidence type="ECO:0000259" key="8">
    <source>
        <dbReference type="Pfam" id="PF07715"/>
    </source>
</evidence>
<gene>
    <name evidence="9" type="ORF">FLACHUCJ7_00269</name>
</gene>
<evidence type="ECO:0000256" key="5">
    <source>
        <dbReference type="ARBA" id="ARBA00023136"/>
    </source>
</evidence>
<evidence type="ECO:0000313" key="10">
    <source>
        <dbReference type="Proteomes" id="UP000556700"/>
    </source>
</evidence>
<dbReference type="Pfam" id="PF13715">
    <property type="entry name" value="CarbopepD_reg_2"/>
    <property type="match status" value="1"/>
</dbReference>
<keyword evidence="2 7" id="KW-0813">Transport</keyword>
<evidence type="ECO:0000256" key="3">
    <source>
        <dbReference type="ARBA" id="ARBA00022452"/>
    </source>
</evidence>
<evidence type="ECO:0000256" key="2">
    <source>
        <dbReference type="ARBA" id="ARBA00022448"/>
    </source>
</evidence>
<dbReference type="Proteomes" id="UP000556700">
    <property type="component" value="Unassembled WGS sequence"/>
</dbReference>
<feature type="domain" description="TonB-dependent receptor plug" evidence="8">
    <location>
        <begin position="158"/>
        <end position="281"/>
    </location>
</feature>
<dbReference type="Gene3D" id="2.170.130.10">
    <property type="entry name" value="TonB-dependent receptor, plug domain"/>
    <property type="match status" value="1"/>
</dbReference>
<protein>
    <submittedName>
        <fullName evidence="9">SusC/RagA family protein</fullName>
    </submittedName>
</protein>
<keyword evidence="3 7" id="KW-1134">Transmembrane beta strand</keyword>
<dbReference type="PROSITE" id="PS52016">
    <property type="entry name" value="TONB_DEPENDENT_REC_3"/>
    <property type="match status" value="1"/>
</dbReference>
<organism evidence="9 10">
    <name type="scientific">Flavobacterium chungangense</name>
    <dbReference type="NCBI Taxonomy" id="554283"/>
    <lineage>
        <taxon>Bacteria</taxon>
        <taxon>Pseudomonadati</taxon>
        <taxon>Bacteroidota</taxon>
        <taxon>Flavobacteriia</taxon>
        <taxon>Flavobacteriales</taxon>
        <taxon>Flavobacteriaceae</taxon>
        <taxon>Flavobacterium</taxon>
    </lineage>
</organism>
<dbReference type="Gene3D" id="2.60.40.1120">
    <property type="entry name" value="Carboxypeptidase-like, regulatory domain"/>
    <property type="match status" value="1"/>
</dbReference>
<dbReference type="InterPro" id="IPR039426">
    <property type="entry name" value="TonB-dep_rcpt-like"/>
</dbReference>
<comment type="subcellular location">
    <subcellularLocation>
        <location evidence="1 7">Cell outer membrane</location>
        <topology evidence="1 7">Multi-pass membrane protein</topology>
    </subcellularLocation>
</comment>
<sequence length="1078" mass="117170">MARLKENLSLNKGNTRELKNQLSGLLVNYLNQYKEMKKNINVYTLLFFLFLTSGINAQNTTPLIQSKLDGTVVDDITNQPIIGASVIIKGTTHGVQTDTEGKFYFQTGQKLPYTLIITYIGYKKTEIIVDKNPVTISLKEERQELDELVVVGYGSQKRKDITGSVSSVPKANLSQVTSSADNLLRGAISGVVVTQSSGRPGASSSVRIRGGNSITAGNEPLYVVDGILIYNDNNNSSAGVTYAGASLNVLSTINPGDIESIEVLKDASATAIYGSRGANGVVIITTKKGTKGQDNISYQGYFGVQNVSKKLDLLNASQWASLRNDVQASIGQSPSFTPAQIEALKTSGGYDWQSAVFRTAAPIQNHQLSFSGGDERSRYAISAGYFQQDGIVIASDFKRISLRANYERNYSQNFKFGVNANYTNSVANGVGTNGGTSAGRQPNPLVVALYQPPVVPIKNADGSYNLTNNPYATAVNGVIANPINDLVSTTNETKINRILTSLFGEYKITKKLTAKVAVSGDVIDTKQNYYAPSTTTTGAGTKGLGSVGNRLVSSILNENTLNYNTNFSDDHKFSALGGYTLQYTKGEVVNAGANTFINDANTYNSLQDGVPIKPYSDAFESVLKSWLARVNYSYKGKYNFTLSARADGSSRFGSESLWGYFPSAGFSWNITDEEFANNIKGVTEAKLRITAGTTGNQEIGNYLSLAQMGSVNYSFGGILYTGLAPTRLKNPDLRWEKTNQYNVGLDLSLLDRKINFVFDVYYKKTNDLLISVPVPLTSGYATILQNIGGVENKGIEIGLITENIKTENFSWNSNFVFSANRNKVVAIGNGVDQFFPIVPNGALLQQQPVTVKVGLPLGTFWGYRTNGIFQTQEEVNTQPKINSLANTKVGDRKYVDSNGDGVITALDKGNLGSSQPKFVGSFSNTISYNDFDLNFSFQGSYGGKIFNALNQQLEISTLGTNANANLNDRWTPTNPSNEIPRASSSPLGIVSERYVEDASFLRLKLITLGYTLPKSISKKLGTKSVKFYVSAENLITWTKYTGYDPEVSSYEQNNLYPGIDFGSYPNSKTFISGLNITF</sequence>
<name>A0A6V6YNI8_9FLAO</name>
<dbReference type="InterPro" id="IPR008969">
    <property type="entry name" value="CarboxyPept-like_regulatory"/>
</dbReference>
<dbReference type="GO" id="GO:0009279">
    <property type="term" value="C:cell outer membrane"/>
    <property type="evidence" value="ECO:0007669"/>
    <property type="project" value="UniProtKB-SubCell"/>
</dbReference>
<comment type="similarity">
    <text evidence="7">Belongs to the TonB-dependent receptor family.</text>
</comment>
<accession>A0A6V6YNI8</accession>
<reference evidence="9 10" key="1">
    <citation type="submission" date="2020-06" db="EMBL/GenBank/DDBJ databases">
        <authorList>
            <person name="Criscuolo A."/>
        </authorList>
    </citation>
    <scope>NUCLEOTIDE SEQUENCE [LARGE SCALE GENOMIC DNA]</scope>
    <source>
        <strain evidence="10">CIP 110025</strain>
    </source>
</reference>